<accession>A0A3E5BS14</accession>
<dbReference type="EMBL" id="QSUL01000001">
    <property type="protein sequence ID" value="RGN40416.1"/>
    <property type="molecule type" value="Genomic_DNA"/>
</dbReference>
<comment type="caution">
    <text evidence="2">The sequence shown here is derived from an EMBL/GenBank/DDBJ whole genome shotgun (WGS) entry which is preliminary data.</text>
</comment>
<reference evidence="2 3" key="1">
    <citation type="submission" date="2018-08" db="EMBL/GenBank/DDBJ databases">
        <title>A genome reference for cultivated species of the human gut microbiota.</title>
        <authorList>
            <person name="Zou Y."/>
            <person name="Xue W."/>
            <person name="Luo G."/>
        </authorList>
    </citation>
    <scope>NUCLEOTIDE SEQUENCE [LARGE SCALE GENOMIC DNA]</scope>
    <source>
        <strain evidence="2 3">OM05-15BH</strain>
    </source>
</reference>
<evidence type="ECO:0000313" key="3">
    <source>
        <dbReference type="Proteomes" id="UP000260983"/>
    </source>
</evidence>
<sequence>MKKNFFIRGKISVILIFICFLLNSCSYFFDNIKSEIEKKEQICSERFENNVLSADKLYKDSIAIADKDRAFFNIRWGISGAEFLIERDKFRNEVLDFNNVTKEYKLLGITVNPNLTCKVWRKFGLYEVMVRSEDFFVGTGEVNMSIPFKKDLRTDTNYVYFQMREMLEQKYGLFSYNSNHNLCWRVGDKEIVLEWYSFYRQVERSNYLDPYKRIRIPIYGNDYYRQARIRIVNNRIKQIKNEMIRAESENAEKIKNEKIKEKLIDL</sequence>
<evidence type="ECO:0000313" key="2">
    <source>
        <dbReference type="EMBL" id="RGN40416.1"/>
    </source>
</evidence>
<dbReference type="Proteomes" id="UP000260983">
    <property type="component" value="Unassembled WGS sequence"/>
</dbReference>
<dbReference type="RefSeq" id="WP_117723141.1">
    <property type="nucleotide sequence ID" value="NZ_QSUL01000001.1"/>
</dbReference>
<dbReference type="AlphaFoldDB" id="A0A3E5BS14"/>
<gene>
    <name evidence="2" type="ORF">DXB65_01965</name>
</gene>
<protein>
    <submittedName>
        <fullName evidence="2">Uncharacterized protein</fullName>
    </submittedName>
</protein>
<organism evidence="2 3">
    <name type="scientific">Bacteroides oleiciplenus</name>
    <dbReference type="NCBI Taxonomy" id="626931"/>
    <lineage>
        <taxon>Bacteria</taxon>
        <taxon>Pseudomonadati</taxon>
        <taxon>Bacteroidota</taxon>
        <taxon>Bacteroidia</taxon>
        <taxon>Bacteroidales</taxon>
        <taxon>Bacteroidaceae</taxon>
        <taxon>Bacteroides</taxon>
    </lineage>
</organism>
<evidence type="ECO:0000256" key="1">
    <source>
        <dbReference type="SAM" id="Coils"/>
    </source>
</evidence>
<feature type="coiled-coil region" evidence="1">
    <location>
        <begin position="229"/>
        <end position="256"/>
    </location>
</feature>
<proteinExistence type="predicted"/>
<name>A0A3E5BS14_9BACE</name>
<keyword evidence="1" id="KW-0175">Coiled coil</keyword>